<name>A0A2T1N6Q1_9FLAO</name>
<dbReference type="AlphaFoldDB" id="A0A2T1N6Q1"/>
<dbReference type="Proteomes" id="UP000238430">
    <property type="component" value="Unassembled WGS sequence"/>
</dbReference>
<evidence type="ECO:0000313" key="2">
    <source>
        <dbReference type="EMBL" id="PSG87265.1"/>
    </source>
</evidence>
<dbReference type="EMBL" id="PXOT01000027">
    <property type="protein sequence ID" value="PSG87265.1"/>
    <property type="molecule type" value="Genomic_DNA"/>
</dbReference>
<protein>
    <submittedName>
        <fullName evidence="2">Uncharacterized protein</fullName>
    </submittedName>
</protein>
<proteinExistence type="predicted"/>
<sequence length="111" mass="13193">MKTEDNIENHYKLMISFKDKILFESELDKKEINYYVENDYFGDKVRFVFLDSDHKKVDNIIINNEIVATVESNLVSDFNDQSKMVKLYLIIAFVFIAIIFLLALFFNFIMT</sequence>
<keyword evidence="1" id="KW-0472">Membrane</keyword>
<accession>A0A2T1N6Q1</accession>
<keyword evidence="1" id="KW-0812">Transmembrane</keyword>
<keyword evidence="1" id="KW-1133">Transmembrane helix</keyword>
<feature type="transmembrane region" description="Helical" evidence="1">
    <location>
        <begin position="87"/>
        <end position="110"/>
    </location>
</feature>
<dbReference type="RefSeq" id="WP_106680903.1">
    <property type="nucleotide sequence ID" value="NZ_JACHWV010000002.1"/>
</dbReference>
<reference evidence="2 3" key="1">
    <citation type="submission" date="2018-03" db="EMBL/GenBank/DDBJ databases">
        <title>Mesoflavibacter sp. HG37 and Mesoflavibacter sp. HG96 sp.nov., two marine bacteria isolated from seawater of Western Pacific Ocean.</title>
        <authorList>
            <person name="Cheng H."/>
            <person name="Wu Y.-H."/>
            <person name="Guo L.-L."/>
            <person name="Xu X.-W."/>
        </authorList>
    </citation>
    <scope>NUCLEOTIDE SEQUENCE [LARGE SCALE GENOMIC DNA]</scope>
    <source>
        <strain evidence="2 3">KCTC 42117</strain>
    </source>
</reference>
<organism evidence="2 3">
    <name type="scientific">Mesoflavibacter zeaxanthinifaciens subsp. sabulilitoris</name>
    <dbReference type="NCBI Taxonomy" id="1520893"/>
    <lineage>
        <taxon>Bacteria</taxon>
        <taxon>Pseudomonadati</taxon>
        <taxon>Bacteroidota</taxon>
        <taxon>Flavobacteriia</taxon>
        <taxon>Flavobacteriales</taxon>
        <taxon>Flavobacteriaceae</taxon>
        <taxon>Mesoflavibacter</taxon>
    </lineage>
</organism>
<evidence type="ECO:0000313" key="3">
    <source>
        <dbReference type="Proteomes" id="UP000238430"/>
    </source>
</evidence>
<dbReference type="OrthoDB" id="1376835at2"/>
<gene>
    <name evidence="2" type="ORF">C7H61_14290</name>
</gene>
<evidence type="ECO:0000256" key="1">
    <source>
        <dbReference type="SAM" id="Phobius"/>
    </source>
</evidence>
<keyword evidence="3" id="KW-1185">Reference proteome</keyword>
<comment type="caution">
    <text evidence="2">The sequence shown here is derived from an EMBL/GenBank/DDBJ whole genome shotgun (WGS) entry which is preliminary data.</text>
</comment>